<gene>
    <name evidence="2" type="ORF">PROFUN_14710</name>
</gene>
<dbReference type="Proteomes" id="UP000241769">
    <property type="component" value="Unassembled WGS sequence"/>
</dbReference>
<sequence>MPFGERTVGYVALQKQQVSFILRSATTRTTTTTNSTTHTHEQPLLETLLGIPYLQFTQGFSSPPPLPSHPSPHSGHYLSIGSSSHY</sequence>
<protein>
    <submittedName>
        <fullName evidence="2">Uncharacterized protein</fullName>
    </submittedName>
</protein>
<evidence type="ECO:0000313" key="3">
    <source>
        <dbReference type="Proteomes" id="UP000241769"/>
    </source>
</evidence>
<organism evidence="2 3">
    <name type="scientific">Planoprotostelium fungivorum</name>
    <dbReference type="NCBI Taxonomy" id="1890364"/>
    <lineage>
        <taxon>Eukaryota</taxon>
        <taxon>Amoebozoa</taxon>
        <taxon>Evosea</taxon>
        <taxon>Variosea</taxon>
        <taxon>Cavosteliida</taxon>
        <taxon>Cavosteliaceae</taxon>
        <taxon>Planoprotostelium</taxon>
    </lineage>
</organism>
<feature type="region of interest" description="Disordered" evidence="1">
    <location>
        <begin position="60"/>
        <end position="86"/>
    </location>
</feature>
<dbReference type="AlphaFoldDB" id="A0A2P6MZ68"/>
<evidence type="ECO:0000313" key="2">
    <source>
        <dbReference type="EMBL" id="PRP76976.1"/>
    </source>
</evidence>
<proteinExistence type="predicted"/>
<accession>A0A2P6MZ68</accession>
<keyword evidence="3" id="KW-1185">Reference proteome</keyword>
<evidence type="ECO:0000256" key="1">
    <source>
        <dbReference type="SAM" id="MobiDB-lite"/>
    </source>
</evidence>
<dbReference type="EMBL" id="MDYQ01000289">
    <property type="protein sequence ID" value="PRP76976.1"/>
    <property type="molecule type" value="Genomic_DNA"/>
</dbReference>
<dbReference type="InParanoid" id="A0A2P6MZ68"/>
<name>A0A2P6MZ68_9EUKA</name>
<comment type="caution">
    <text evidence="2">The sequence shown here is derived from an EMBL/GenBank/DDBJ whole genome shotgun (WGS) entry which is preliminary data.</text>
</comment>
<reference evidence="2 3" key="1">
    <citation type="journal article" date="2018" name="Genome Biol. Evol.">
        <title>Multiple Roots of Fruiting Body Formation in Amoebozoa.</title>
        <authorList>
            <person name="Hillmann F."/>
            <person name="Forbes G."/>
            <person name="Novohradska S."/>
            <person name="Ferling I."/>
            <person name="Riege K."/>
            <person name="Groth M."/>
            <person name="Westermann M."/>
            <person name="Marz M."/>
            <person name="Spaller T."/>
            <person name="Winckler T."/>
            <person name="Schaap P."/>
            <person name="Glockner G."/>
        </authorList>
    </citation>
    <scope>NUCLEOTIDE SEQUENCE [LARGE SCALE GENOMIC DNA]</scope>
    <source>
        <strain evidence="2 3">Jena</strain>
    </source>
</reference>